<evidence type="ECO:0000313" key="2">
    <source>
        <dbReference type="Ensembl" id="ENSRFEP00010013526.1"/>
    </source>
</evidence>
<dbReference type="GeneTree" id="ENSGT00940000163327"/>
<dbReference type="Ensembl" id="ENSRFET00010014804.1">
    <property type="protein sequence ID" value="ENSRFEP00010013526.1"/>
    <property type="gene ID" value="ENSRFEG00010009163.1"/>
</dbReference>
<accession>A0A671EJS5</accession>
<evidence type="ECO:0008006" key="4">
    <source>
        <dbReference type="Google" id="ProtNLM"/>
    </source>
</evidence>
<feature type="transmembrane region" description="Helical" evidence="1">
    <location>
        <begin position="87"/>
        <end position="109"/>
    </location>
</feature>
<feature type="transmembrane region" description="Helical" evidence="1">
    <location>
        <begin position="28"/>
        <end position="46"/>
    </location>
</feature>
<keyword evidence="1" id="KW-0812">Transmembrane</keyword>
<protein>
    <recommendedName>
        <fullName evidence="4">Solute carrier family 47 member 1</fullName>
    </recommendedName>
</protein>
<reference evidence="3" key="3">
    <citation type="submission" date="2018-12" db="EMBL/GenBank/DDBJ databases">
        <title>G10K-VGP greater horseshoe bat female genome, primary haplotype.</title>
        <authorList>
            <person name="Teeling E."/>
            <person name="Myers G."/>
            <person name="Vernes S."/>
            <person name="Pippel M."/>
            <person name="Winkler S."/>
            <person name="Fedrigo O."/>
            <person name="Rhie A."/>
            <person name="Koren S."/>
            <person name="Phillippy A."/>
            <person name="Lewin H."/>
            <person name="Damas J."/>
            <person name="Howe K."/>
            <person name="Mountcastle J."/>
            <person name="Jarvis E.D."/>
        </authorList>
    </citation>
    <scope>NUCLEOTIDE SEQUENCE [LARGE SCALE GENOMIC DNA]</scope>
</reference>
<evidence type="ECO:0000256" key="1">
    <source>
        <dbReference type="SAM" id="Phobius"/>
    </source>
</evidence>
<evidence type="ECO:0000313" key="3">
    <source>
        <dbReference type="Proteomes" id="UP000472240"/>
    </source>
</evidence>
<name>A0A671EJS5_RHIFE</name>
<feature type="transmembrane region" description="Helical" evidence="1">
    <location>
        <begin position="185"/>
        <end position="204"/>
    </location>
</feature>
<proteinExistence type="predicted"/>
<organism evidence="2 3">
    <name type="scientific">Rhinolophus ferrumequinum</name>
    <name type="common">Greater horseshoe bat</name>
    <dbReference type="NCBI Taxonomy" id="59479"/>
    <lineage>
        <taxon>Eukaryota</taxon>
        <taxon>Metazoa</taxon>
        <taxon>Chordata</taxon>
        <taxon>Craniata</taxon>
        <taxon>Vertebrata</taxon>
        <taxon>Euteleostomi</taxon>
        <taxon>Mammalia</taxon>
        <taxon>Eutheria</taxon>
        <taxon>Laurasiatheria</taxon>
        <taxon>Chiroptera</taxon>
        <taxon>Yinpterochiroptera</taxon>
        <taxon>Rhinolophoidea</taxon>
        <taxon>Rhinolophidae</taxon>
        <taxon>Rhinolophinae</taxon>
        <taxon>Rhinolophus</taxon>
    </lineage>
</organism>
<reference evidence="2" key="4">
    <citation type="submission" date="2025-08" db="UniProtKB">
        <authorList>
            <consortium name="Ensembl"/>
        </authorList>
    </citation>
    <scope>IDENTIFICATION</scope>
</reference>
<reference evidence="2 3" key="1">
    <citation type="journal article" date="2015" name="Annu Rev Anim Biosci">
        <title>The Genome 10K Project: a way forward.</title>
        <authorList>
            <person name="Koepfli K.P."/>
            <person name="Paten B."/>
            <person name="O'Brien S.J."/>
            <person name="Koepfli K.P."/>
            <person name="Paten B."/>
            <person name="Antunes A."/>
            <person name="Belov K."/>
            <person name="Bustamante C."/>
            <person name="Castoe T.A."/>
            <person name="Clawson H."/>
            <person name="Crawford A.J."/>
            <person name="Diekhans M."/>
            <person name="Distel D."/>
            <person name="Durbin R."/>
            <person name="Earl D."/>
            <person name="Fujita M.K."/>
            <person name="Gamble T."/>
            <person name="Georges A."/>
            <person name="Gemmell N."/>
            <person name="Gilbert M.T."/>
            <person name="Graves J.M."/>
            <person name="Green R.E."/>
            <person name="Hickey G."/>
            <person name="Jarvis E.D."/>
            <person name="Johnson W."/>
            <person name="Komissarov A."/>
            <person name="Korf I."/>
            <person name="Kuhn R."/>
            <person name="Larkin D.M."/>
            <person name="Lewin H."/>
            <person name="Lopez J.V."/>
            <person name="Ma J."/>
            <person name="Marques-Bonet T."/>
            <person name="Miller W."/>
            <person name="Murphy R."/>
            <person name="Pevzner P."/>
            <person name="Shapiro B."/>
            <person name="Steiner C."/>
            <person name="Tamazian G."/>
            <person name="Venkatesh B."/>
            <person name="Wang J."/>
            <person name="Wayne R."/>
            <person name="Wiley E."/>
            <person name="Yang H."/>
            <person name="Zhang G."/>
            <person name="Haussler D."/>
            <person name="Ryder O."/>
            <person name="O'Brien S.J."/>
        </authorList>
    </citation>
    <scope>NUCLEOTIDE SEQUENCE</scope>
</reference>
<keyword evidence="3" id="KW-1185">Reference proteome</keyword>
<dbReference type="Proteomes" id="UP000472240">
    <property type="component" value="Chromosome 21"/>
</dbReference>
<keyword evidence="1" id="KW-1133">Transmembrane helix</keyword>
<feature type="transmembrane region" description="Helical" evidence="1">
    <location>
        <begin position="58"/>
        <end position="81"/>
    </location>
</feature>
<keyword evidence="1" id="KW-0472">Membrane</keyword>
<reference evidence="2 3" key="2">
    <citation type="journal article" date="2018" name="Annu Rev Anim Biosci">
        <title>Bat Biology, Genomes, and the Bat1K Project: To Generate Chromosome-Level Genomes for All Living Bat Species.</title>
        <authorList>
            <person name="Teeling E.C."/>
            <person name="Vernes S.C."/>
            <person name="Davalos L.M."/>
            <person name="Ray D.A."/>
            <person name="Gilbert M.T.P."/>
            <person name="Myers E."/>
        </authorList>
    </citation>
    <scope>NUCLEOTIDE SEQUENCE</scope>
</reference>
<sequence length="208" mass="23336">MLILYLIRLHLTVIFGSLTTFFSSNRDIISQVMPIFAPFHLFDVLAVRLLRGTGKQKIVAALNVIGYYVFCFPIGVSLMFAAKLGIIGVWSGLTICVFFQGVFCLVYIWRVNWNRVAEQAQFRARMKGIQETSLDKEGTNGVILLDVIRPENQAIQLMVMEDNKQQAFFTVGDVLTVRQLIFPRGIALAVAVTVLLIGILIRSFNECG</sequence>
<dbReference type="InParanoid" id="A0A671EJS5"/>
<dbReference type="OMA" id="MITEENN"/>
<feature type="transmembrane region" description="Helical" evidence="1">
    <location>
        <begin position="5"/>
        <end position="22"/>
    </location>
</feature>
<dbReference type="AlphaFoldDB" id="A0A671EJS5"/>
<reference evidence="2" key="5">
    <citation type="submission" date="2025-09" db="UniProtKB">
        <authorList>
            <consortium name="Ensembl"/>
        </authorList>
    </citation>
    <scope>IDENTIFICATION</scope>
</reference>